<dbReference type="PROSITE" id="PS52050">
    <property type="entry name" value="WYL"/>
    <property type="match status" value="1"/>
</dbReference>
<sequence>MANTATRLINLIMLLQREPNTPASRLASSLGVSVRTIQRYITMLEDMGVPVYAERGTQGGYSLVRGYRMPPLMLSAEEAVAVYLGTSMVERLWGKLFRPAAESAMTKIESVLPDDQLRDINWARASLLTRGLPRMNPGVDEEWFQALCSATQRCQQLEIVYRSRGSAHPLRRCIDPYALIYSWGQQYCIAFCHRRGEIRSFRVDRIEGLRATGMSFSRPENFNPDDYFSLATSDAPPVDVTLQFPAEHALMARDHPCCWDSLSQNDDGSVTVRFTSSDLEMAACRVMSFLPQARLLSPPPLIELVRKKAAAIACEYTTVIAKEPDYASAHH</sequence>
<feature type="domain" description="WYL" evidence="2">
    <location>
        <begin position="143"/>
        <end position="210"/>
    </location>
</feature>
<dbReference type="EMBL" id="JAULRT010000062">
    <property type="protein sequence ID" value="MDO3383624.1"/>
    <property type="molecule type" value="Genomic_DNA"/>
</dbReference>
<dbReference type="InterPro" id="IPR028349">
    <property type="entry name" value="PafC-like"/>
</dbReference>
<dbReference type="InterPro" id="IPR036390">
    <property type="entry name" value="WH_DNA-bd_sf"/>
</dbReference>
<feature type="domain" description="WCX" evidence="3">
    <location>
        <begin position="236"/>
        <end position="313"/>
    </location>
</feature>
<proteinExistence type="predicted"/>
<evidence type="ECO:0000313" key="5">
    <source>
        <dbReference type="Proteomes" id="UP001168380"/>
    </source>
</evidence>
<gene>
    <name evidence="4" type="ORF">QWI16_15690</name>
</gene>
<dbReference type="Pfam" id="PF13280">
    <property type="entry name" value="WYL"/>
    <property type="match status" value="1"/>
</dbReference>
<dbReference type="InterPro" id="IPR026881">
    <property type="entry name" value="WYL_dom"/>
</dbReference>
<dbReference type="SUPFAM" id="SSF46785">
    <property type="entry name" value="Winged helix' DNA-binding domain"/>
    <property type="match status" value="1"/>
</dbReference>
<dbReference type="PIRSF" id="PIRSF016838">
    <property type="entry name" value="PafC"/>
    <property type="match status" value="1"/>
</dbReference>
<name>A0ABT8THP7_9GAMM</name>
<evidence type="ECO:0000259" key="1">
    <source>
        <dbReference type="Pfam" id="PF08279"/>
    </source>
</evidence>
<dbReference type="Gene3D" id="1.10.10.10">
    <property type="entry name" value="Winged helix-like DNA-binding domain superfamily/Winged helix DNA-binding domain"/>
    <property type="match status" value="1"/>
</dbReference>
<dbReference type="InterPro" id="IPR036388">
    <property type="entry name" value="WH-like_DNA-bd_sf"/>
</dbReference>
<comment type="caution">
    <text evidence="4">The sequence shown here is derived from an EMBL/GenBank/DDBJ whole genome shotgun (WGS) entry which is preliminary data.</text>
</comment>
<dbReference type="PANTHER" id="PTHR34580:SF3">
    <property type="entry name" value="PROTEIN PAFB"/>
    <property type="match status" value="1"/>
</dbReference>
<dbReference type="RefSeq" id="WP_302714525.1">
    <property type="nucleotide sequence ID" value="NZ_JAULRT010000062.1"/>
</dbReference>
<dbReference type="Pfam" id="PF25583">
    <property type="entry name" value="WCX"/>
    <property type="match status" value="1"/>
</dbReference>
<dbReference type="PANTHER" id="PTHR34580">
    <property type="match status" value="1"/>
</dbReference>
<evidence type="ECO:0000259" key="3">
    <source>
        <dbReference type="Pfam" id="PF25583"/>
    </source>
</evidence>
<dbReference type="InterPro" id="IPR057727">
    <property type="entry name" value="WCX_dom"/>
</dbReference>
<keyword evidence="5" id="KW-1185">Reference proteome</keyword>
<evidence type="ECO:0000259" key="2">
    <source>
        <dbReference type="Pfam" id="PF13280"/>
    </source>
</evidence>
<feature type="domain" description="Helix-turn-helix type 11" evidence="1">
    <location>
        <begin position="11"/>
        <end position="61"/>
    </location>
</feature>
<protein>
    <submittedName>
        <fullName evidence="4">YafY family protein</fullName>
    </submittedName>
</protein>
<dbReference type="InterPro" id="IPR051534">
    <property type="entry name" value="CBASS_pafABC_assoc_protein"/>
</dbReference>
<dbReference type="Proteomes" id="UP001168380">
    <property type="component" value="Unassembled WGS sequence"/>
</dbReference>
<organism evidence="4 5">
    <name type="scientific">Gilvimarinus algae</name>
    <dbReference type="NCBI Taxonomy" id="3058037"/>
    <lineage>
        <taxon>Bacteria</taxon>
        <taxon>Pseudomonadati</taxon>
        <taxon>Pseudomonadota</taxon>
        <taxon>Gammaproteobacteria</taxon>
        <taxon>Cellvibrionales</taxon>
        <taxon>Cellvibrionaceae</taxon>
        <taxon>Gilvimarinus</taxon>
    </lineage>
</organism>
<reference evidence="4" key="1">
    <citation type="submission" date="2023-07" db="EMBL/GenBank/DDBJ databases">
        <title>Gilvimarinus algae sp. nov., isolated from the surface of Kelp.</title>
        <authorList>
            <person name="Sun Y.Y."/>
            <person name="Gong Y."/>
            <person name="Du Z.J."/>
        </authorList>
    </citation>
    <scope>NUCLEOTIDE SEQUENCE</scope>
    <source>
        <strain evidence="4">SDUM040014</strain>
    </source>
</reference>
<evidence type="ECO:0000313" key="4">
    <source>
        <dbReference type="EMBL" id="MDO3383624.1"/>
    </source>
</evidence>
<dbReference type="InterPro" id="IPR013196">
    <property type="entry name" value="HTH_11"/>
</dbReference>
<accession>A0ABT8THP7</accession>
<dbReference type="Pfam" id="PF08279">
    <property type="entry name" value="HTH_11"/>
    <property type="match status" value="1"/>
</dbReference>